<comment type="caution">
    <text evidence="10">The sequence shown here is derived from an EMBL/GenBank/DDBJ whole genome shotgun (WGS) entry which is preliminary data.</text>
</comment>
<evidence type="ECO:0000259" key="9">
    <source>
        <dbReference type="Pfam" id="PF00696"/>
    </source>
</evidence>
<dbReference type="NCBIfam" id="TIGR00657">
    <property type="entry name" value="asp_kinases"/>
    <property type="match status" value="1"/>
</dbReference>
<keyword evidence="11" id="KW-1185">Reference proteome</keyword>
<dbReference type="SUPFAM" id="SSF53633">
    <property type="entry name" value="Carbamate kinase-like"/>
    <property type="match status" value="1"/>
</dbReference>
<evidence type="ECO:0000256" key="5">
    <source>
        <dbReference type="ARBA" id="ARBA00022777"/>
    </source>
</evidence>
<keyword evidence="6" id="KW-0067">ATP-binding</keyword>
<dbReference type="InterPro" id="IPR036393">
    <property type="entry name" value="AceGlu_kinase-like_sf"/>
</dbReference>
<evidence type="ECO:0000256" key="4">
    <source>
        <dbReference type="ARBA" id="ARBA00022741"/>
    </source>
</evidence>
<comment type="pathway">
    <text evidence="8">Amino-acid biosynthesis; L-methionine biosynthesis via de novo pathway; L-homoserine from L-aspartate: step 1/3.</text>
</comment>
<dbReference type="Pfam" id="PF00696">
    <property type="entry name" value="AA_kinase"/>
    <property type="match status" value="1"/>
</dbReference>
<accession>A0ABV8AQB5</accession>
<comment type="catalytic activity">
    <reaction evidence="7">
        <text>L-aspartate + ATP = 4-phospho-L-aspartate + ADP</text>
        <dbReference type="Rhea" id="RHEA:23776"/>
        <dbReference type="ChEBI" id="CHEBI:29991"/>
        <dbReference type="ChEBI" id="CHEBI:30616"/>
        <dbReference type="ChEBI" id="CHEBI:57535"/>
        <dbReference type="ChEBI" id="CHEBI:456216"/>
        <dbReference type="EC" id="2.7.2.4"/>
    </reaction>
</comment>
<evidence type="ECO:0000256" key="8">
    <source>
        <dbReference type="RuleBase" id="RU004249"/>
    </source>
</evidence>
<proteinExistence type="inferred from homology"/>
<name>A0ABV8AQB5_9BACT</name>
<keyword evidence="8" id="KW-0028">Amino-acid biosynthesis</keyword>
<dbReference type="RefSeq" id="WP_377903328.1">
    <property type="nucleotide sequence ID" value="NZ_JBHRZS010000003.1"/>
</dbReference>
<dbReference type="Proteomes" id="UP001595805">
    <property type="component" value="Unassembled WGS sequence"/>
</dbReference>
<dbReference type="PANTHER" id="PTHR21499">
    <property type="entry name" value="ASPARTATE KINASE"/>
    <property type="match status" value="1"/>
</dbReference>
<dbReference type="InterPro" id="IPR001048">
    <property type="entry name" value="Asp/Glu/Uridylate_kinase"/>
</dbReference>
<organism evidence="10 11">
    <name type="scientific">Algoriphagus namhaensis</name>
    <dbReference type="NCBI Taxonomy" id="915353"/>
    <lineage>
        <taxon>Bacteria</taxon>
        <taxon>Pseudomonadati</taxon>
        <taxon>Bacteroidota</taxon>
        <taxon>Cytophagia</taxon>
        <taxon>Cytophagales</taxon>
        <taxon>Cyclobacteriaceae</taxon>
        <taxon>Algoriphagus</taxon>
    </lineage>
</organism>
<dbReference type="Gene3D" id="3.40.1160.10">
    <property type="entry name" value="Acetylglutamate kinase-like"/>
    <property type="match status" value="1"/>
</dbReference>
<evidence type="ECO:0000256" key="7">
    <source>
        <dbReference type="RuleBase" id="RU003448"/>
    </source>
</evidence>
<dbReference type="Gene3D" id="3.30.70.260">
    <property type="match status" value="1"/>
</dbReference>
<comment type="pathway">
    <text evidence="8">Amino-acid biosynthesis; L-threonine biosynthesis; L-threonine from L-aspartate: step 1/5.</text>
</comment>
<dbReference type="Gene3D" id="1.20.120.1320">
    <property type="entry name" value="Aspartokinase, catalytic domain"/>
    <property type="match status" value="1"/>
</dbReference>
<gene>
    <name evidence="10" type="ORF">ACFOSV_03210</name>
</gene>
<evidence type="ECO:0000256" key="3">
    <source>
        <dbReference type="ARBA" id="ARBA00022679"/>
    </source>
</evidence>
<reference evidence="11" key="1">
    <citation type="journal article" date="2019" name="Int. J. Syst. Evol. Microbiol.">
        <title>The Global Catalogue of Microorganisms (GCM) 10K type strain sequencing project: providing services to taxonomists for standard genome sequencing and annotation.</title>
        <authorList>
            <consortium name="The Broad Institute Genomics Platform"/>
            <consortium name="The Broad Institute Genome Sequencing Center for Infectious Disease"/>
            <person name="Wu L."/>
            <person name="Ma J."/>
        </authorList>
    </citation>
    <scope>NUCLEOTIDE SEQUENCE [LARGE SCALE GENOMIC DNA]</scope>
    <source>
        <strain evidence="11">CCUG 60523</strain>
    </source>
</reference>
<dbReference type="CDD" id="cd04243">
    <property type="entry name" value="AAK_AK-HSDH-like"/>
    <property type="match status" value="1"/>
</dbReference>
<comment type="pathway">
    <text evidence="1 8">Amino-acid biosynthesis; L-lysine biosynthesis via DAP pathway; (S)-tetrahydrodipicolinate from L-aspartate: step 1/4.</text>
</comment>
<dbReference type="EC" id="2.7.2.4" evidence="7"/>
<feature type="domain" description="Aspartate/glutamate/uridylate kinase" evidence="9">
    <location>
        <begin position="3"/>
        <end position="282"/>
    </location>
</feature>
<evidence type="ECO:0000313" key="10">
    <source>
        <dbReference type="EMBL" id="MFC3879165.1"/>
    </source>
</evidence>
<comment type="similarity">
    <text evidence="2 7">Belongs to the aspartokinase family.</text>
</comment>
<protein>
    <recommendedName>
        <fullName evidence="7">Aspartokinase</fullName>
        <ecNumber evidence="7">2.7.2.4</ecNumber>
    </recommendedName>
</protein>
<evidence type="ECO:0000256" key="2">
    <source>
        <dbReference type="ARBA" id="ARBA00010122"/>
    </source>
</evidence>
<dbReference type="PANTHER" id="PTHR21499:SF59">
    <property type="entry name" value="ASPARTOKINASE"/>
    <property type="match status" value="1"/>
</dbReference>
<dbReference type="EMBL" id="JBHRZS010000003">
    <property type="protein sequence ID" value="MFC3879165.1"/>
    <property type="molecule type" value="Genomic_DNA"/>
</dbReference>
<keyword evidence="4" id="KW-0547">Nucleotide-binding</keyword>
<evidence type="ECO:0000256" key="6">
    <source>
        <dbReference type="ARBA" id="ARBA00022840"/>
    </source>
</evidence>
<sequence>MAKTLVYKFGGASVKDADAVKNLADILRNRLRKNPIIVVSAMGKTTNALEEILLHKFEGKDYSRNITILESFHLEICSKLFEEGHAVYAQVKNLIRQLEQELTKELNRENYDCFYDQVIGFGELLSSRIVMEYLCEQGSPVVWQDAREIIRTNSEFRFAKIDWELTKKNAQTYLVPLLDRFPVLTQGFIGADPQNRMTTLGREGSDFSAAILGVSLNAASVTIWKDVPGVLNADPKIFPNATLFEELDYKQAAEMTFYGASVIHPKTIKPLANAGIPLFVRSFVEPEAAGTKIHGLAQHHSIPTYVLKRNQILVSFAVKDFTFIEEKHIHQVYEVLQRLKLKVNMLQTAAISISIVIDSELFKLEQLITALKPFFEVRFNEDLELLTVLNVQEIDSELLEEYELYLEQQTRNTFQAVRKKRAE</sequence>
<evidence type="ECO:0000256" key="1">
    <source>
        <dbReference type="ARBA" id="ARBA00004766"/>
    </source>
</evidence>
<keyword evidence="5 7" id="KW-0418">Kinase</keyword>
<dbReference type="InterPro" id="IPR042199">
    <property type="entry name" value="AsparK_Bifunc_asparK/hSer_DH"/>
</dbReference>
<dbReference type="GO" id="GO:0004072">
    <property type="term" value="F:aspartate kinase activity"/>
    <property type="evidence" value="ECO:0007669"/>
    <property type="project" value="UniProtKB-EC"/>
</dbReference>
<dbReference type="InterPro" id="IPR001341">
    <property type="entry name" value="Asp_kinase"/>
</dbReference>
<evidence type="ECO:0000313" key="11">
    <source>
        <dbReference type="Proteomes" id="UP001595805"/>
    </source>
</evidence>
<keyword evidence="3 7" id="KW-0808">Transferase</keyword>